<accession>A0A099GIW9</accession>
<dbReference type="Proteomes" id="UP000029858">
    <property type="component" value="Unassembled WGS sequence"/>
</dbReference>
<gene>
    <name evidence="9" type="ORF">IX56_07685</name>
</gene>
<feature type="coiled-coil region" evidence="6">
    <location>
        <begin position="41"/>
        <end position="103"/>
    </location>
</feature>
<feature type="region of interest" description="Disordered" evidence="7">
    <location>
        <begin position="449"/>
        <end position="470"/>
    </location>
</feature>
<evidence type="ECO:0000256" key="3">
    <source>
        <dbReference type="ARBA" id="ARBA00021840"/>
    </source>
</evidence>
<comment type="similarity">
    <text evidence="2">Belongs to the RmuC family.</text>
</comment>
<keyword evidence="4 6" id="KW-0175">Coiled coil</keyword>
<keyword evidence="8" id="KW-0812">Transmembrane</keyword>
<reference evidence="9 10" key="1">
    <citation type="submission" date="2014-09" db="EMBL/GenBank/DDBJ databases">
        <authorList>
            <person name="McGinnis J.M."/>
            <person name="Wolfgang W.J."/>
        </authorList>
    </citation>
    <scope>NUCLEOTIDE SEQUENCE [LARGE SCALE GENOMIC DNA]</scope>
    <source>
        <strain evidence="9 10">5503</strain>
    </source>
</reference>
<dbReference type="AlphaFoldDB" id="A0A099GIW9"/>
<dbReference type="InterPro" id="IPR003798">
    <property type="entry name" value="DNA_recombination_RmuC"/>
</dbReference>
<name>A0A099GIW9_9RHOB</name>
<dbReference type="EMBL" id="JRKQ01000030">
    <property type="protein sequence ID" value="KGJ22477.1"/>
    <property type="molecule type" value="Genomic_DNA"/>
</dbReference>
<feature type="transmembrane region" description="Helical" evidence="8">
    <location>
        <begin position="6"/>
        <end position="33"/>
    </location>
</feature>
<dbReference type="RefSeq" id="WP_036708891.1">
    <property type="nucleotide sequence ID" value="NZ_JRKQ01000030.1"/>
</dbReference>
<organism evidence="9 10">
    <name type="scientific">Paracoccus sanguinis</name>
    <dbReference type="NCBI Taxonomy" id="1545044"/>
    <lineage>
        <taxon>Bacteria</taxon>
        <taxon>Pseudomonadati</taxon>
        <taxon>Pseudomonadota</taxon>
        <taxon>Alphaproteobacteria</taxon>
        <taxon>Rhodobacterales</taxon>
        <taxon>Paracoccaceae</taxon>
        <taxon>Paracoccus</taxon>
    </lineage>
</organism>
<sequence length="470" mass="50163">MTRAEAWLAWAGGGWAAAWLALAAGAVVLAALWAMGQGRGRRRAEAVLTQARIAAAAAEARAAAQGARLSELTEERDNLADALHRARQESAALERALDAARLTAARDAEIAAHEAQTLRALRAEMADQFRLMADESLRRQGADLERAHAERLGALLTPFREQVARFQDEVQAGQRAGEAAQAALRTHIEGLHQRSEQIGRDAVALTRALRGDKQRQGAWGEMILAQVLDAAGLVAGQHYRTQTGATDAEGRRWRPDVVVTMPGGRSLVIDAKCSLNAYADAAGAEDDATRTAALRRHVAAIRAHVADLSSRAYQALDAEGVDYVLMFLPVEGAFAEALRVEPRLTADALERRVGIATPSTLMLALKTVEHLWTVERRERGAAEIAARAGMLYDKLAGVVAALDEAGGALDAAARAHAAAVGRLSRGPGNVVRQAELLRELGARTTRRIELAHDRDEGGAGAARDPELAAE</sequence>
<comment type="function">
    <text evidence="1">Involved in DNA recombination.</text>
</comment>
<evidence type="ECO:0000256" key="8">
    <source>
        <dbReference type="SAM" id="Phobius"/>
    </source>
</evidence>
<proteinExistence type="inferred from homology"/>
<comment type="caution">
    <text evidence="9">The sequence shown here is derived from an EMBL/GenBank/DDBJ whole genome shotgun (WGS) entry which is preliminary data.</text>
</comment>
<evidence type="ECO:0000256" key="6">
    <source>
        <dbReference type="SAM" id="Coils"/>
    </source>
</evidence>
<evidence type="ECO:0000256" key="5">
    <source>
        <dbReference type="ARBA" id="ARBA00023172"/>
    </source>
</evidence>
<keyword evidence="8" id="KW-1133">Transmembrane helix</keyword>
<evidence type="ECO:0000313" key="10">
    <source>
        <dbReference type="Proteomes" id="UP000029858"/>
    </source>
</evidence>
<evidence type="ECO:0000256" key="7">
    <source>
        <dbReference type="SAM" id="MobiDB-lite"/>
    </source>
</evidence>
<dbReference type="Pfam" id="PF02646">
    <property type="entry name" value="RmuC"/>
    <property type="match status" value="1"/>
</dbReference>
<evidence type="ECO:0000256" key="1">
    <source>
        <dbReference type="ARBA" id="ARBA00003416"/>
    </source>
</evidence>
<evidence type="ECO:0000256" key="2">
    <source>
        <dbReference type="ARBA" id="ARBA00009840"/>
    </source>
</evidence>
<protein>
    <recommendedName>
        <fullName evidence="3">DNA recombination protein RmuC homolog</fullName>
    </recommendedName>
</protein>
<keyword evidence="5" id="KW-0233">DNA recombination</keyword>
<keyword evidence="8" id="KW-0472">Membrane</keyword>
<dbReference type="PANTHER" id="PTHR30563:SF0">
    <property type="entry name" value="DNA RECOMBINATION PROTEIN RMUC"/>
    <property type="match status" value="1"/>
</dbReference>
<reference evidence="9 10" key="2">
    <citation type="submission" date="2014-10" db="EMBL/GenBank/DDBJ databases">
        <title>Paracoccus sanguinis sp. nov., isolated from clinical specimens of New York State patients.</title>
        <authorList>
            <person name="Mingle L.A."/>
            <person name="Cole J.A."/>
            <person name="Lapierre P."/>
            <person name="Musser K.A."/>
        </authorList>
    </citation>
    <scope>NUCLEOTIDE SEQUENCE [LARGE SCALE GENOMIC DNA]</scope>
    <source>
        <strain evidence="9 10">5503</strain>
    </source>
</reference>
<dbReference type="PANTHER" id="PTHR30563">
    <property type="entry name" value="DNA RECOMBINATION PROTEIN RMUC"/>
    <property type="match status" value="1"/>
</dbReference>
<evidence type="ECO:0000256" key="4">
    <source>
        <dbReference type="ARBA" id="ARBA00023054"/>
    </source>
</evidence>
<evidence type="ECO:0000313" key="9">
    <source>
        <dbReference type="EMBL" id="KGJ22477.1"/>
    </source>
</evidence>
<dbReference type="GO" id="GO:0006310">
    <property type="term" value="P:DNA recombination"/>
    <property type="evidence" value="ECO:0007669"/>
    <property type="project" value="UniProtKB-KW"/>
</dbReference>